<name>A0ABP7ZCP7_9MICO</name>
<reference evidence="2" key="2">
    <citation type="submission" date="2023-12" db="EMBL/GenBank/DDBJ databases">
        <authorList>
            <person name="Sun Q."/>
            <person name="Inoue M."/>
        </authorList>
    </citation>
    <scope>NUCLEOTIDE SEQUENCE</scope>
    <source>
        <strain evidence="2">JCM 17590</strain>
    </source>
</reference>
<proteinExistence type="predicted"/>
<evidence type="ECO:0000313" key="3">
    <source>
        <dbReference type="Proteomes" id="UP001415169"/>
    </source>
</evidence>
<dbReference type="PROSITE" id="PS51257">
    <property type="entry name" value="PROKAR_LIPOPROTEIN"/>
    <property type="match status" value="1"/>
</dbReference>
<evidence type="ECO:0000256" key="1">
    <source>
        <dbReference type="SAM" id="SignalP"/>
    </source>
</evidence>
<gene>
    <name evidence="2" type="ORF">GCM10022286_00520</name>
</gene>
<evidence type="ECO:0000313" key="2">
    <source>
        <dbReference type="EMBL" id="GAA4153747.1"/>
    </source>
</evidence>
<protein>
    <submittedName>
        <fullName evidence="2">Uncharacterized protein</fullName>
    </submittedName>
</protein>
<comment type="caution">
    <text evidence="2">The sequence shown here is derived from an EMBL/GenBank/DDBJ whole genome shotgun (WGS) entry which is preliminary data.</text>
</comment>
<dbReference type="EMBL" id="BAABBV010000001">
    <property type="protein sequence ID" value="GAA4153747.1"/>
    <property type="molecule type" value="Genomic_DNA"/>
</dbReference>
<reference evidence="2" key="1">
    <citation type="journal article" date="2014" name="Int. J. Syst. Evol. Microbiol.">
        <title>Complete genome of a new Firmicutes species belonging to the dominant human colonic microbiota ('Ruminococcus bicirculans') reveals two chromosomes and a selective capacity to utilize plant glucans.</title>
        <authorList>
            <consortium name="NISC Comparative Sequencing Program"/>
            <person name="Wegmann U."/>
            <person name="Louis P."/>
            <person name="Goesmann A."/>
            <person name="Henrissat B."/>
            <person name="Duncan S.H."/>
            <person name="Flint H.J."/>
        </authorList>
    </citation>
    <scope>NUCLEOTIDE SEQUENCE</scope>
    <source>
        <strain evidence="2">JCM 17590</strain>
    </source>
</reference>
<sequence>MRRIRASLVAIFAVALLAGCSYLTPKPAVTVTVNPTPTAAAKSDGWIGAESLGATMDYTIFLSWVDDDGQLSGQMQAAYPATSGAQPVTVASATLTGTEVGDEVSLTASNGGSVFGWTGTATGTISSSALDLEGQLLSSFLPAEYEPEGAPQLTLKPGTAADFENAISQLGSYIDDRKRNAESGCPESGC</sequence>
<feature type="chain" id="PRO_5045825176" evidence="1">
    <location>
        <begin position="24"/>
        <end position="190"/>
    </location>
</feature>
<keyword evidence="1" id="KW-0732">Signal</keyword>
<feature type="signal peptide" evidence="1">
    <location>
        <begin position="1"/>
        <end position="23"/>
    </location>
</feature>
<organism evidence="2 3">
    <name type="scientific">Gryllotalpicola daejeonensis</name>
    <dbReference type="NCBI Taxonomy" id="993087"/>
    <lineage>
        <taxon>Bacteria</taxon>
        <taxon>Bacillati</taxon>
        <taxon>Actinomycetota</taxon>
        <taxon>Actinomycetes</taxon>
        <taxon>Micrococcales</taxon>
        <taxon>Microbacteriaceae</taxon>
        <taxon>Gryllotalpicola</taxon>
    </lineage>
</organism>
<accession>A0ABP7ZCP7</accession>
<dbReference type="RefSeq" id="WP_344789736.1">
    <property type="nucleotide sequence ID" value="NZ_BAABBV010000001.1"/>
</dbReference>
<keyword evidence="3" id="KW-1185">Reference proteome</keyword>
<dbReference type="Proteomes" id="UP001415169">
    <property type="component" value="Unassembled WGS sequence"/>
</dbReference>